<comment type="subcellular location">
    <subcellularLocation>
        <location evidence="1">Membrane</location>
        <topology evidence="1">Multi-pass membrane protein</topology>
    </subcellularLocation>
</comment>
<dbReference type="OrthoDB" id="286734at2759"/>
<keyword evidence="4 8" id="KW-1133">Transmembrane helix</keyword>
<reference evidence="10 12" key="2">
    <citation type="submission" date="2018-07" db="EMBL/GenBank/DDBJ databases">
        <title>Draft Genome Assemblies for Five Robust Yarrowia lipolytica Strains Exhibiting High Lipid Production and Pentose Sugar Utilization and Sugar Alcohol Secretion from Undetoxified Lignocellulosic Biomass Hydrolysates.</title>
        <authorList>
            <consortium name="DOE Joint Genome Institute"/>
            <person name="Walker C."/>
            <person name="Ryu S."/>
            <person name="Na H."/>
            <person name="Zane M."/>
            <person name="LaButti K."/>
            <person name="Lipzen A."/>
            <person name="Haridas S."/>
            <person name="Barry K."/>
            <person name="Grigoriev I.V."/>
            <person name="Quarterman J."/>
            <person name="Slininger P."/>
            <person name="Dien B."/>
            <person name="Trinh C.T."/>
        </authorList>
    </citation>
    <scope>NUCLEOTIDE SEQUENCE [LARGE SCALE GENOMIC DNA]</scope>
    <source>
        <strain evidence="10 12">YB392</strain>
    </source>
</reference>
<dbReference type="EMBL" id="CP017558">
    <property type="protein sequence ID" value="AOW07428.1"/>
    <property type="molecule type" value="Genomic_DNA"/>
</dbReference>
<evidence type="ECO:0000256" key="3">
    <source>
        <dbReference type="ARBA" id="ARBA00022692"/>
    </source>
</evidence>
<dbReference type="eggNOG" id="KOG2704">
    <property type="taxonomic scope" value="Eukaryota"/>
</dbReference>
<dbReference type="Pfam" id="PF03062">
    <property type="entry name" value="MBOAT"/>
    <property type="match status" value="1"/>
</dbReference>
<evidence type="ECO:0000256" key="1">
    <source>
        <dbReference type="ARBA" id="ARBA00004141"/>
    </source>
</evidence>
<keyword evidence="6 10" id="KW-0012">Acyltransferase</keyword>
<dbReference type="PANTHER" id="PTHR13906">
    <property type="entry name" value="PORCUPINE"/>
    <property type="match status" value="1"/>
</dbReference>
<dbReference type="GO" id="GO:0005783">
    <property type="term" value="C:endoplasmic reticulum"/>
    <property type="evidence" value="ECO:0007669"/>
    <property type="project" value="TreeGrafter"/>
</dbReference>
<dbReference type="GO" id="GO:0030258">
    <property type="term" value="P:lipid modification"/>
    <property type="evidence" value="ECO:0007669"/>
    <property type="project" value="TreeGrafter"/>
</dbReference>
<name>A0A1H6PZ65_YARLL</name>
<feature type="transmembrane region" description="Helical" evidence="8">
    <location>
        <begin position="93"/>
        <end position="111"/>
    </location>
</feature>
<gene>
    <name evidence="10" type="ORF">B0I71DRAFT_133451</name>
    <name evidence="9" type="ORF">YALI1_F25951g</name>
</gene>
<evidence type="ECO:0000256" key="4">
    <source>
        <dbReference type="ARBA" id="ARBA00022989"/>
    </source>
</evidence>
<dbReference type="InterPro" id="IPR049941">
    <property type="entry name" value="LPLAT_7/PORCN-like"/>
</dbReference>
<evidence type="ECO:0000313" key="9">
    <source>
        <dbReference type="EMBL" id="AOW07428.1"/>
    </source>
</evidence>
<feature type="compositionally biased region" description="Basic and acidic residues" evidence="7">
    <location>
        <begin position="495"/>
        <end position="512"/>
    </location>
</feature>
<dbReference type="Proteomes" id="UP000182444">
    <property type="component" value="Chromosome 1F"/>
</dbReference>
<dbReference type="GO" id="GO:0016020">
    <property type="term" value="C:membrane"/>
    <property type="evidence" value="ECO:0007669"/>
    <property type="project" value="UniProtKB-SubCell"/>
</dbReference>
<dbReference type="InterPro" id="IPR004299">
    <property type="entry name" value="MBOAT_fam"/>
</dbReference>
<evidence type="ECO:0000256" key="7">
    <source>
        <dbReference type="SAM" id="MobiDB-lite"/>
    </source>
</evidence>
<keyword evidence="5 8" id="KW-0472">Membrane</keyword>
<dbReference type="GO" id="GO:0047184">
    <property type="term" value="F:1-acylglycerophosphocholine O-acyltransferase activity"/>
    <property type="evidence" value="ECO:0007669"/>
    <property type="project" value="TreeGrafter"/>
</dbReference>
<keyword evidence="2 10" id="KW-0808">Transferase</keyword>
<evidence type="ECO:0000313" key="11">
    <source>
        <dbReference type="Proteomes" id="UP000182444"/>
    </source>
</evidence>
<evidence type="ECO:0000256" key="8">
    <source>
        <dbReference type="SAM" id="Phobius"/>
    </source>
</evidence>
<protein>
    <submittedName>
        <fullName evidence="10">MBOAT, membrane-bound O-acyltransferase family-domain-containing protein</fullName>
    </submittedName>
</protein>
<feature type="transmembrane region" description="Helical" evidence="8">
    <location>
        <begin position="424"/>
        <end position="441"/>
    </location>
</feature>
<dbReference type="GeneID" id="2907675"/>
<keyword evidence="3 8" id="KW-0812">Transmembrane</keyword>
<dbReference type="PANTHER" id="PTHR13906:SF4">
    <property type="entry name" value="LYSOPHOSPHOLIPID ACYLTRANSFERASE 6"/>
    <property type="match status" value="1"/>
</dbReference>
<proteinExistence type="predicted"/>
<dbReference type="AlphaFoldDB" id="A0A1H6PZ65"/>
<organism evidence="9 11">
    <name type="scientific">Yarrowia lipolytica</name>
    <name type="common">Candida lipolytica</name>
    <dbReference type="NCBI Taxonomy" id="4952"/>
    <lineage>
        <taxon>Eukaryota</taxon>
        <taxon>Fungi</taxon>
        <taxon>Dikarya</taxon>
        <taxon>Ascomycota</taxon>
        <taxon>Saccharomycotina</taxon>
        <taxon>Dipodascomycetes</taxon>
        <taxon>Dipodascales</taxon>
        <taxon>Dipodascales incertae sedis</taxon>
        <taxon>Yarrowia</taxon>
    </lineage>
</organism>
<reference evidence="9 11" key="1">
    <citation type="journal article" date="2016" name="PLoS ONE">
        <title>Sequence Assembly of Yarrowia lipolytica Strain W29/CLIB89 Shows Transposable Element Diversity.</title>
        <authorList>
            <person name="Magnan C."/>
            <person name="Yu J."/>
            <person name="Chang I."/>
            <person name="Jahn E."/>
            <person name="Kanomata Y."/>
            <person name="Wu J."/>
            <person name="Zeller M."/>
            <person name="Oakes M."/>
            <person name="Baldi P."/>
            <person name="Sandmeyer S."/>
        </authorList>
    </citation>
    <scope>NUCLEOTIDE SEQUENCE [LARGE SCALE GENOMIC DNA]</scope>
    <source>
        <strain evidence="9">CLIB89</strain>
        <strain evidence="11">CLIB89(W29)</strain>
    </source>
</reference>
<dbReference type="VEuPathDB" id="FungiDB:YALI1_F25951g"/>
<accession>A0A1H6PZ65</accession>
<feature type="region of interest" description="Disordered" evidence="7">
    <location>
        <begin position="490"/>
        <end position="512"/>
    </location>
</feature>
<feature type="transmembrane region" description="Helical" evidence="8">
    <location>
        <begin position="386"/>
        <end position="403"/>
    </location>
</feature>
<dbReference type="VEuPathDB" id="FungiDB:YALI0_F19514g"/>
<evidence type="ECO:0000256" key="5">
    <source>
        <dbReference type="ARBA" id="ARBA00023136"/>
    </source>
</evidence>
<feature type="transmembrane region" description="Helical" evidence="8">
    <location>
        <begin position="461"/>
        <end position="481"/>
    </location>
</feature>
<evidence type="ECO:0000256" key="2">
    <source>
        <dbReference type="ARBA" id="ARBA00022679"/>
    </source>
</evidence>
<dbReference type="GO" id="GO:0046474">
    <property type="term" value="P:glycerophospholipid biosynthetic process"/>
    <property type="evidence" value="ECO:0007669"/>
    <property type="project" value="TreeGrafter"/>
</dbReference>
<evidence type="ECO:0000256" key="6">
    <source>
        <dbReference type="ARBA" id="ARBA00023315"/>
    </source>
</evidence>
<dbReference type="KEGG" id="yli:2907675"/>
<sequence>MAFPWADKWAADASASTGLPPDLLKIAFTLVMSYPLSSLMKRLPDDAKNLKIIYIISVSIFYMVGVFSLYGGAATLLFSSMGTFFITQWKSPYMPWVNFGFVMTHLFVNHLRSQFFPETYDPNVIDITGAQMVLCMKLSSFGWNVYDGWQIEKGEQLSEFQTKRAVLKHPSLMDFLAFVFYFPSILTGPSYDYMEFHNWLDLSLFKELEKDKDPKRAARRKRHKIPRSGIAASKKLAAGIFWIVLWTQVDSRISTAYAYSDAFTKEHNIFGRIVYLYMLGFMYRLKYYGAWSISEGACILSGLGFHGVDPKTGKYKWDRVQNVDPWGFETGQNTKALLEAWNQNTNKWLRNYVYLRVVPKGQKPGFRATIFTFVVSAFWHGTRPGYYLTFVTAAMYQSVGKFFRRYLRPFFMESDGKTAGPYKIYYDIVCWIVVQTAFGYATQSFMILDFWLSLKCWKNSWFLYHIALGAIFAISSPYKAWAIPKIKKKQAGAVTDKKDAKEEVKKDTIKTK</sequence>
<evidence type="ECO:0000313" key="10">
    <source>
        <dbReference type="EMBL" id="RDW24927.1"/>
    </source>
</evidence>
<dbReference type="RefSeq" id="XP_505624.1">
    <property type="nucleotide sequence ID" value="XM_505624.1"/>
</dbReference>
<evidence type="ECO:0000313" key="12">
    <source>
        <dbReference type="Proteomes" id="UP000256601"/>
    </source>
</evidence>
<dbReference type="Proteomes" id="UP000256601">
    <property type="component" value="Unassembled WGS sequence"/>
</dbReference>
<dbReference type="GO" id="GO:0003841">
    <property type="term" value="F:1-acylglycerol-3-phosphate O-acyltransferase activity"/>
    <property type="evidence" value="ECO:0007669"/>
    <property type="project" value="TreeGrafter"/>
</dbReference>
<feature type="transmembrane region" description="Helical" evidence="8">
    <location>
        <begin position="52"/>
        <end position="73"/>
    </location>
</feature>
<dbReference type="OMA" id="WHGTRPG"/>
<dbReference type="EMBL" id="KZ859015">
    <property type="protein sequence ID" value="RDW24927.1"/>
    <property type="molecule type" value="Genomic_DNA"/>
</dbReference>